<evidence type="ECO:0000256" key="4">
    <source>
        <dbReference type="PROSITE-ProRule" id="PRU00175"/>
    </source>
</evidence>
<dbReference type="GO" id="GO:0008270">
    <property type="term" value="F:zinc ion binding"/>
    <property type="evidence" value="ECO:0007669"/>
    <property type="project" value="UniProtKB-KW"/>
</dbReference>
<dbReference type="SUPFAM" id="SSF57850">
    <property type="entry name" value="RING/U-box"/>
    <property type="match status" value="1"/>
</dbReference>
<proteinExistence type="predicted"/>
<accession>A0A2A9N8K9</accession>
<feature type="compositionally biased region" description="Basic and acidic residues" evidence="5">
    <location>
        <begin position="177"/>
        <end position="186"/>
    </location>
</feature>
<keyword evidence="2 4" id="KW-0863">Zinc-finger</keyword>
<keyword evidence="3" id="KW-0862">Zinc</keyword>
<evidence type="ECO:0000256" key="1">
    <source>
        <dbReference type="ARBA" id="ARBA00022723"/>
    </source>
</evidence>
<dbReference type="EMBL" id="KZ302227">
    <property type="protein sequence ID" value="PFH46168.1"/>
    <property type="molecule type" value="Genomic_DNA"/>
</dbReference>
<feature type="compositionally biased region" description="Acidic residues" evidence="5">
    <location>
        <begin position="97"/>
        <end position="121"/>
    </location>
</feature>
<evidence type="ECO:0000256" key="3">
    <source>
        <dbReference type="ARBA" id="ARBA00022833"/>
    </source>
</evidence>
<dbReference type="Pfam" id="PF13445">
    <property type="entry name" value="zf-RING_UBOX"/>
    <property type="match status" value="1"/>
</dbReference>
<dbReference type="AlphaFoldDB" id="A0A2A9N8K9"/>
<dbReference type="InterPro" id="IPR013083">
    <property type="entry name" value="Znf_RING/FYVE/PHD"/>
</dbReference>
<feature type="compositionally biased region" description="Basic and acidic residues" evidence="5">
    <location>
        <begin position="212"/>
        <end position="223"/>
    </location>
</feature>
<feature type="region of interest" description="Disordered" evidence="5">
    <location>
        <begin position="94"/>
        <end position="122"/>
    </location>
</feature>
<dbReference type="OrthoDB" id="8062037at2759"/>
<evidence type="ECO:0000259" key="6">
    <source>
        <dbReference type="PROSITE" id="PS50089"/>
    </source>
</evidence>
<organism evidence="7 8">
    <name type="scientific">Amanita thiersii Skay4041</name>
    <dbReference type="NCBI Taxonomy" id="703135"/>
    <lineage>
        <taxon>Eukaryota</taxon>
        <taxon>Fungi</taxon>
        <taxon>Dikarya</taxon>
        <taxon>Basidiomycota</taxon>
        <taxon>Agaricomycotina</taxon>
        <taxon>Agaricomycetes</taxon>
        <taxon>Agaricomycetidae</taxon>
        <taxon>Agaricales</taxon>
        <taxon>Pluteineae</taxon>
        <taxon>Amanitaceae</taxon>
        <taxon>Amanita</taxon>
    </lineage>
</organism>
<dbReference type="GO" id="GO:0016567">
    <property type="term" value="P:protein ubiquitination"/>
    <property type="evidence" value="ECO:0007669"/>
    <property type="project" value="TreeGrafter"/>
</dbReference>
<dbReference type="InterPro" id="IPR027370">
    <property type="entry name" value="Znf-RING_euk"/>
</dbReference>
<evidence type="ECO:0000313" key="7">
    <source>
        <dbReference type="EMBL" id="PFH46168.1"/>
    </source>
</evidence>
<feature type="domain" description="RING-type" evidence="6">
    <location>
        <begin position="34"/>
        <end position="86"/>
    </location>
</feature>
<evidence type="ECO:0000256" key="5">
    <source>
        <dbReference type="SAM" id="MobiDB-lite"/>
    </source>
</evidence>
<dbReference type="STRING" id="703135.A0A2A9N8K9"/>
<name>A0A2A9N8K9_9AGAR</name>
<dbReference type="PROSITE" id="PS50089">
    <property type="entry name" value="ZF_RING_2"/>
    <property type="match status" value="1"/>
</dbReference>
<dbReference type="PANTHER" id="PTHR45969:SF69">
    <property type="entry name" value="FINGER DOMAIN PROTEIN, PUTATIVE (AFU_ORTHOLOGUE AFUA_3G12190)-RELATED"/>
    <property type="match status" value="1"/>
</dbReference>
<keyword evidence="1" id="KW-0479">Metal-binding</keyword>
<dbReference type="PANTHER" id="PTHR45969">
    <property type="entry name" value="RING ZINC FINGER PROTEIN-RELATED"/>
    <property type="match status" value="1"/>
</dbReference>
<reference evidence="7 8" key="1">
    <citation type="submission" date="2014-02" db="EMBL/GenBank/DDBJ databases">
        <title>Transposable element dynamics among asymbiotic and ectomycorrhizal Amanita fungi.</title>
        <authorList>
            <consortium name="DOE Joint Genome Institute"/>
            <person name="Hess J."/>
            <person name="Skrede I."/>
            <person name="Wolfe B."/>
            <person name="LaButti K."/>
            <person name="Ohm R.A."/>
            <person name="Grigoriev I.V."/>
            <person name="Pringle A."/>
        </authorList>
    </citation>
    <scope>NUCLEOTIDE SEQUENCE [LARGE SCALE GENOMIC DNA]</scope>
    <source>
        <strain evidence="7 8">SKay4041</strain>
    </source>
</reference>
<evidence type="ECO:0000313" key="8">
    <source>
        <dbReference type="Proteomes" id="UP000242287"/>
    </source>
</evidence>
<dbReference type="Gene3D" id="3.30.40.10">
    <property type="entry name" value="Zinc/RING finger domain, C3HC4 (zinc finger)"/>
    <property type="match status" value="1"/>
</dbReference>
<evidence type="ECO:0000256" key="2">
    <source>
        <dbReference type="ARBA" id="ARBA00022771"/>
    </source>
</evidence>
<feature type="compositionally biased region" description="Acidic residues" evidence="5">
    <location>
        <begin position="159"/>
        <end position="176"/>
    </location>
</feature>
<dbReference type="Proteomes" id="UP000242287">
    <property type="component" value="Unassembled WGS sequence"/>
</dbReference>
<dbReference type="SMART" id="SM00184">
    <property type="entry name" value="RING"/>
    <property type="match status" value="1"/>
</dbReference>
<sequence>MDDLLSLQDRIQHALDALPLLSSDEITSLSDDSCPICLMPFAAIISETRSVPEHGVTKLIGCGHVFCRKDLSEWIRGQHGSCPTCRHIFLNIKPSSESDDESSDGGEYIPPEDPEDEDMYNDIDAFSDAGTEYEGDDMESGFGFSFGYGHGYGFHIWGEEEPMDDSSDEEDDDGEYDDRYGGREGSDYAVSTSSDGERDPIPMEDPSQVDFRSGRDVGELVGV</sequence>
<protein>
    <recommendedName>
        <fullName evidence="6">RING-type domain-containing protein</fullName>
    </recommendedName>
</protein>
<feature type="region of interest" description="Disordered" evidence="5">
    <location>
        <begin position="159"/>
        <end position="223"/>
    </location>
</feature>
<dbReference type="InterPro" id="IPR001841">
    <property type="entry name" value="Znf_RING"/>
</dbReference>
<dbReference type="GO" id="GO:0061630">
    <property type="term" value="F:ubiquitin protein ligase activity"/>
    <property type="evidence" value="ECO:0007669"/>
    <property type="project" value="TreeGrafter"/>
</dbReference>
<keyword evidence="8" id="KW-1185">Reference proteome</keyword>
<gene>
    <name evidence="7" type="ORF">AMATHDRAFT_156087</name>
</gene>